<comment type="cofactor">
    <cofactor evidence="1">
        <name>Zn(2+)</name>
        <dbReference type="ChEBI" id="CHEBI:29105"/>
    </cofactor>
</comment>
<evidence type="ECO:0000256" key="6">
    <source>
        <dbReference type="ARBA" id="ARBA00022833"/>
    </source>
</evidence>
<dbReference type="PROSITE" id="PS00041">
    <property type="entry name" value="HTH_ARAC_FAMILY_1"/>
    <property type="match status" value="1"/>
</dbReference>
<organism evidence="13 14">
    <name type="scientific">Desulfosporosinus orientis (strain ATCC 19365 / DSM 765 / NCIMB 8382 / VKM B-1628 / Singapore I)</name>
    <name type="common">Desulfotomaculum orientis</name>
    <dbReference type="NCBI Taxonomy" id="768706"/>
    <lineage>
        <taxon>Bacteria</taxon>
        <taxon>Bacillati</taxon>
        <taxon>Bacillota</taxon>
        <taxon>Clostridia</taxon>
        <taxon>Eubacteriales</taxon>
        <taxon>Desulfitobacteriaceae</taxon>
        <taxon>Desulfosporosinus</taxon>
    </lineage>
</organism>
<evidence type="ECO:0000256" key="1">
    <source>
        <dbReference type="ARBA" id="ARBA00001947"/>
    </source>
</evidence>
<keyword evidence="4" id="KW-0479">Metal-binding</keyword>
<dbReference type="InterPro" id="IPR018060">
    <property type="entry name" value="HTH_AraC"/>
</dbReference>
<evidence type="ECO:0000256" key="9">
    <source>
        <dbReference type="ARBA" id="ARBA00023159"/>
    </source>
</evidence>
<keyword evidence="10" id="KW-0804">Transcription</keyword>
<evidence type="ECO:0000256" key="10">
    <source>
        <dbReference type="ARBA" id="ARBA00023163"/>
    </source>
</evidence>
<dbReference type="SUPFAM" id="SSF57884">
    <property type="entry name" value="Ada DNA repair protein, N-terminal domain (N-Ada 10)"/>
    <property type="match status" value="1"/>
</dbReference>
<dbReference type="Pfam" id="PF02805">
    <property type="entry name" value="Ada_Zn_binding"/>
    <property type="match status" value="1"/>
</dbReference>
<dbReference type="Proteomes" id="UP000006346">
    <property type="component" value="Chromosome"/>
</dbReference>
<keyword evidence="8" id="KW-0238">DNA-binding</keyword>
<keyword evidence="6" id="KW-0862">Zinc</keyword>
<evidence type="ECO:0000256" key="11">
    <source>
        <dbReference type="ARBA" id="ARBA00023204"/>
    </source>
</evidence>
<sequence length="189" mass="21840">MKNYKIISDYQKWQAVVSCDRDYDGTFFYGVKTTRIFCRPSCKSKTPIQDNVVFFDNAATAIESGFRPCKRCCPDNIVFEPELEVIKKAKDIFNATYNMQANLDYVSRQLGVSINHLIKLFKQHTEFTPIQYITKIRVDKAKELLKQGDISILEIALATGFKSLSNFYKCFKDKTGYTPCEYKKSRGEL</sequence>
<reference evidence="14" key="1">
    <citation type="submission" date="2011-11" db="EMBL/GenBank/DDBJ databases">
        <title>Complete sequence of Desulfosporosinus orientis DSM 765.</title>
        <authorList>
            <person name="Lucas S."/>
            <person name="Han J."/>
            <person name="Lapidus A."/>
            <person name="Cheng J.-F."/>
            <person name="Goodwin L."/>
            <person name="Pitluck S."/>
            <person name="Peters L."/>
            <person name="Ovchinnikova G."/>
            <person name="Teshima H."/>
            <person name="Detter J.C."/>
            <person name="Han C."/>
            <person name="Tapia R."/>
            <person name="Land M."/>
            <person name="Hauser L."/>
            <person name="Kyrpides N."/>
            <person name="Ivanova N."/>
            <person name="Pagani I."/>
            <person name="Pester M."/>
            <person name="Spring S."/>
            <person name="Ollivier B."/>
            <person name="Rattei T."/>
            <person name="Klenk H.-P."/>
            <person name="Wagner M."/>
            <person name="Loy A."/>
            <person name="Woyke T."/>
        </authorList>
    </citation>
    <scope>NUCLEOTIDE SEQUENCE [LARGE SCALE GENOMIC DNA]</scope>
    <source>
        <strain evidence="14">ATCC 19365 / DSM 765 / NCIMB 8382 / VKM B-1628</strain>
    </source>
</reference>
<dbReference type="InterPro" id="IPR009057">
    <property type="entry name" value="Homeodomain-like_sf"/>
</dbReference>
<protein>
    <submittedName>
        <fullName evidence="13">Adenosine deaminase</fullName>
    </submittedName>
</protein>
<evidence type="ECO:0000256" key="5">
    <source>
        <dbReference type="ARBA" id="ARBA00022763"/>
    </source>
</evidence>
<evidence type="ECO:0000256" key="7">
    <source>
        <dbReference type="ARBA" id="ARBA00023015"/>
    </source>
</evidence>
<dbReference type="AlphaFoldDB" id="G7WG78"/>
<evidence type="ECO:0000256" key="4">
    <source>
        <dbReference type="ARBA" id="ARBA00022723"/>
    </source>
</evidence>
<feature type="domain" description="HTH araC/xylS-type" evidence="12">
    <location>
        <begin position="87"/>
        <end position="185"/>
    </location>
</feature>
<dbReference type="Gene3D" id="3.40.10.10">
    <property type="entry name" value="DNA Methylphosphotriester Repair Domain"/>
    <property type="match status" value="1"/>
</dbReference>
<evidence type="ECO:0000256" key="2">
    <source>
        <dbReference type="ARBA" id="ARBA00022603"/>
    </source>
</evidence>
<dbReference type="EMBL" id="CP003108">
    <property type="protein sequence ID" value="AET70172.1"/>
    <property type="molecule type" value="Genomic_DNA"/>
</dbReference>
<dbReference type="PROSITE" id="PS01124">
    <property type="entry name" value="HTH_ARAC_FAMILY_2"/>
    <property type="match status" value="1"/>
</dbReference>
<gene>
    <name evidence="13" type="ordered locus">Desor_4769</name>
</gene>
<dbReference type="PANTHER" id="PTHR43280:SF2">
    <property type="entry name" value="HTH-TYPE TRANSCRIPTIONAL REGULATOR EXSA"/>
    <property type="match status" value="1"/>
</dbReference>
<dbReference type="Pfam" id="PF12833">
    <property type="entry name" value="HTH_18"/>
    <property type="match status" value="1"/>
</dbReference>
<dbReference type="HOGENOM" id="CLU_000445_81_3_9"/>
<proteinExistence type="predicted"/>
<dbReference type="PANTHER" id="PTHR43280">
    <property type="entry name" value="ARAC-FAMILY TRANSCRIPTIONAL REGULATOR"/>
    <property type="match status" value="1"/>
</dbReference>
<evidence type="ECO:0000313" key="14">
    <source>
        <dbReference type="Proteomes" id="UP000006346"/>
    </source>
</evidence>
<evidence type="ECO:0000259" key="12">
    <source>
        <dbReference type="PROSITE" id="PS01124"/>
    </source>
</evidence>
<reference evidence="13 14" key="2">
    <citation type="journal article" date="2012" name="J. Bacteriol.">
        <title>Complete genome sequences of Desulfosporosinus orientis DSM765T, Desulfosporosinus youngiae DSM17734T, Desulfosporosinus meridiei DSM13257T, and Desulfosporosinus acidiphilus DSM22704T.</title>
        <authorList>
            <person name="Pester M."/>
            <person name="Brambilla E."/>
            <person name="Alazard D."/>
            <person name="Rattei T."/>
            <person name="Weinmaier T."/>
            <person name="Han J."/>
            <person name="Lucas S."/>
            <person name="Lapidus A."/>
            <person name="Cheng J.F."/>
            <person name="Goodwin L."/>
            <person name="Pitluck S."/>
            <person name="Peters L."/>
            <person name="Ovchinnikova G."/>
            <person name="Teshima H."/>
            <person name="Detter J.C."/>
            <person name="Han C.S."/>
            <person name="Tapia R."/>
            <person name="Land M.L."/>
            <person name="Hauser L."/>
            <person name="Kyrpides N.C."/>
            <person name="Ivanova N.N."/>
            <person name="Pagani I."/>
            <person name="Huntmann M."/>
            <person name="Wei C.L."/>
            <person name="Davenport K.W."/>
            <person name="Daligault H."/>
            <person name="Chain P.S."/>
            <person name="Chen A."/>
            <person name="Mavromatis K."/>
            <person name="Markowitz V."/>
            <person name="Szeto E."/>
            <person name="Mikhailova N."/>
            <person name="Pati A."/>
            <person name="Wagner M."/>
            <person name="Woyke T."/>
            <person name="Ollivier B."/>
            <person name="Klenk H.P."/>
            <person name="Spring S."/>
            <person name="Loy A."/>
        </authorList>
    </citation>
    <scope>NUCLEOTIDE SEQUENCE [LARGE SCALE GENOMIC DNA]</scope>
    <source>
        <strain evidence="14">ATCC 19365 / DSM 765 / NCIMB 8382 / VKM B-1628</strain>
    </source>
</reference>
<dbReference type="SMART" id="SM00342">
    <property type="entry name" value="HTH_ARAC"/>
    <property type="match status" value="1"/>
</dbReference>
<evidence type="ECO:0000313" key="13">
    <source>
        <dbReference type="EMBL" id="AET70172.1"/>
    </source>
</evidence>
<dbReference type="PIRSF" id="PIRSF000408">
    <property type="entry name" value="Alkyltransferas_AdaA"/>
    <property type="match status" value="1"/>
</dbReference>
<dbReference type="GO" id="GO:0008168">
    <property type="term" value="F:methyltransferase activity"/>
    <property type="evidence" value="ECO:0007669"/>
    <property type="project" value="UniProtKB-KW"/>
</dbReference>
<dbReference type="PATRIC" id="fig|768706.3.peg.4849"/>
<name>G7WG78_DESOD</name>
<accession>G7WG78</accession>
<dbReference type="GO" id="GO:0043565">
    <property type="term" value="F:sequence-specific DNA binding"/>
    <property type="evidence" value="ECO:0007669"/>
    <property type="project" value="InterPro"/>
</dbReference>
<dbReference type="OrthoDB" id="9783680at2"/>
<dbReference type="InterPro" id="IPR020449">
    <property type="entry name" value="Tscrpt_reg_AraC-type_HTH"/>
</dbReference>
<dbReference type="GO" id="GO:0008270">
    <property type="term" value="F:zinc ion binding"/>
    <property type="evidence" value="ECO:0007669"/>
    <property type="project" value="InterPro"/>
</dbReference>
<dbReference type="GO" id="GO:0006281">
    <property type="term" value="P:DNA repair"/>
    <property type="evidence" value="ECO:0007669"/>
    <property type="project" value="UniProtKB-KW"/>
</dbReference>
<dbReference type="PRINTS" id="PR00032">
    <property type="entry name" value="HTHARAC"/>
</dbReference>
<dbReference type="InterPro" id="IPR018062">
    <property type="entry name" value="HTH_AraC-typ_CS"/>
</dbReference>
<dbReference type="SUPFAM" id="SSF46689">
    <property type="entry name" value="Homeodomain-like"/>
    <property type="match status" value="2"/>
</dbReference>
<dbReference type="GO" id="GO:0003700">
    <property type="term" value="F:DNA-binding transcription factor activity"/>
    <property type="evidence" value="ECO:0007669"/>
    <property type="project" value="InterPro"/>
</dbReference>
<dbReference type="RefSeq" id="WP_014186979.1">
    <property type="nucleotide sequence ID" value="NC_016584.1"/>
</dbReference>
<dbReference type="InterPro" id="IPR004026">
    <property type="entry name" value="Ada_DNA_repair_Zn-bd"/>
</dbReference>
<dbReference type="Gene3D" id="1.10.10.60">
    <property type="entry name" value="Homeodomain-like"/>
    <property type="match status" value="2"/>
</dbReference>
<dbReference type="GO" id="GO:0032259">
    <property type="term" value="P:methylation"/>
    <property type="evidence" value="ECO:0007669"/>
    <property type="project" value="UniProtKB-KW"/>
</dbReference>
<keyword evidence="7" id="KW-0805">Transcription regulation</keyword>
<dbReference type="eggNOG" id="COG2169">
    <property type="taxonomic scope" value="Bacteria"/>
</dbReference>
<keyword evidence="14" id="KW-1185">Reference proteome</keyword>
<keyword evidence="2" id="KW-0489">Methyltransferase</keyword>
<evidence type="ECO:0000256" key="8">
    <source>
        <dbReference type="ARBA" id="ARBA00023125"/>
    </source>
</evidence>
<keyword evidence="11" id="KW-0234">DNA repair</keyword>
<evidence type="ECO:0000256" key="3">
    <source>
        <dbReference type="ARBA" id="ARBA00022679"/>
    </source>
</evidence>
<dbReference type="STRING" id="768706.Desor_4769"/>
<dbReference type="InterPro" id="IPR035451">
    <property type="entry name" value="Ada-like_dom_sf"/>
</dbReference>
<keyword evidence="5" id="KW-0227">DNA damage</keyword>
<keyword evidence="9" id="KW-0010">Activator</keyword>
<keyword evidence="3" id="KW-0808">Transferase</keyword>
<dbReference type="InterPro" id="IPR016220">
    <property type="entry name" value="Me-P-triester_DNA_alkyl-Trfase"/>
</dbReference>
<dbReference type="KEGG" id="dor:Desor_4769"/>